<dbReference type="InterPro" id="IPR049453">
    <property type="entry name" value="Memb_transporter_dom"/>
</dbReference>
<evidence type="ECO:0000256" key="5">
    <source>
        <dbReference type="ARBA" id="ARBA00023136"/>
    </source>
</evidence>
<dbReference type="KEGG" id="mdu:MDUV_12440"/>
<comment type="similarity">
    <text evidence="6">Belongs to the YccS/YhfK family.</text>
</comment>
<feature type="domain" description="Integral membrane bound transporter" evidence="7">
    <location>
        <begin position="354"/>
        <end position="475"/>
    </location>
</feature>
<sequence>MGRALRPVIPDPVLLRCLLGVAAVTVPAAIWGPPGSAYAAGGAAAVAAAAALRDSPRNRIPLVAGISLMLGGAVLVGALTSAYPVLFIVVVALWCFGAAMPWALGTNAGLITTASAALLASAAPVPPTWSTTLGAAALAVLGGLVQAGLVAAFPPRRWRTQRDALTAAYRSLADDARAYSMSGGPVDRDDTALIALRSAFCDLDGQTTRRPAQYRSWYALPERISATLRDAAESTSTGEVLDAAADTLGAVADSGRGAGAQADAAIQRLDGAVEQVDGPAATVAQRLAVQCHEAVAIRLGDFVPSAPDIVRLRRPELRTSLRSGLDLMREHIRWRSPVLRHALRLSGAVAVAVALERFADPVHNPWPALAVLMVLRPETAHTYTRCAGRLAASVAALAVGSALLLTLHPPAAASAVIAVLLVGVAFAGAQYGYLAVTAAVAGAAVFLLAGAGVGTEASLGDQLLGALVGGALAVLAHVVLPDDELTRLEQRAGELLKTEIDYVATVIRAYLHVLPNSSETLASAWQRAFRARAAFEAASGAARLDSPELRNWLRAYRTALNGITASCSTLETNMPPAPPATQSDFAVAVEAYLESLSGDPPTPDTPWVIDTAELTAADRRLRDAAPRHGLDKGSARVLAAEVRAITRNLTTIAVTAGPTAAR</sequence>
<proteinExistence type="inferred from homology"/>
<dbReference type="PANTHER" id="PTHR30509:SF9">
    <property type="entry name" value="MULTIDRUG RESISTANCE PROTEIN MDTO"/>
    <property type="match status" value="1"/>
</dbReference>
<dbReference type="Proteomes" id="UP000467006">
    <property type="component" value="Chromosome"/>
</dbReference>
<evidence type="ECO:0000256" key="2">
    <source>
        <dbReference type="ARBA" id="ARBA00022475"/>
    </source>
</evidence>
<gene>
    <name evidence="8" type="ORF">MDUV_12440</name>
</gene>
<keyword evidence="3" id="KW-0812">Transmembrane</keyword>
<accession>A0A7I7JYJ1</accession>
<evidence type="ECO:0000256" key="1">
    <source>
        <dbReference type="ARBA" id="ARBA00004651"/>
    </source>
</evidence>
<dbReference type="Pfam" id="PF13515">
    <property type="entry name" value="FUSC_2"/>
    <property type="match status" value="1"/>
</dbReference>
<dbReference type="RefSeq" id="WP_098005415.1">
    <property type="nucleotide sequence ID" value="NZ_AP022563.1"/>
</dbReference>
<evidence type="ECO:0000256" key="3">
    <source>
        <dbReference type="ARBA" id="ARBA00022692"/>
    </source>
</evidence>
<evidence type="ECO:0000313" key="8">
    <source>
        <dbReference type="EMBL" id="BBX16384.1"/>
    </source>
</evidence>
<protein>
    <submittedName>
        <fullName evidence="8">Fusaric acid resistance protein</fullName>
    </submittedName>
</protein>
<keyword evidence="9" id="KW-1185">Reference proteome</keyword>
<dbReference type="PANTHER" id="PTHR30509">
    <property type="entry name" value="P-HYDROXYBENZOIC ACID EFFLUX PUMP SUBUNIT-RELATED"/>
    <property type="match status" value="1"/>
</dbReference>
<organism evidence="8 9">
    <name type="scientific">Mycolicibacterium duvalii</name>
    <dbReference type="NCBI Taxonomy" id="39688"/>
    <lineage>
        <taxon>Bacteria</taxon>
        <taxon>Bacillati</taxon>
        <taxon>Actinomycetota</taxon>
        <taxon>Actinomycetes</taxon>
        <taxon>Mycobacteriales</taxon>
        <taxon>Mycobacteriaceae</taxon>
        <taxon>Mycolicibacterium</taxon>
    </lineage>
</organism>
<keyword evidence="2" id="KW-1003">Cell membrane</keyword>
<comment type="subcellular location">
    <subcellularLocation>
        <location evidence="1">Cell membrane</location>
        <topology evidence="1">Multi-pass membrane protein</topology>
    </subcellularLocation>
</comment>
<evidence type="ECO:0000313" key="9">
    <source>
        <dbReference type="Proteomes" id="UP000467006"/>
    </source>
</evidence>
<keyword evidence="5" id="KW-0472">Membrane</keyword>
<dbReference type="EMBL" id="AP022563">
    <property type="protein sequence ID" value="BBX16384.1"/>
    <property type="molecule type" value="Genomic_DNA"/>
</dbReference>
<evidence type="ECO:0000256" key="4">
    <source>
        <dbReference type="ARBA" id="ARBA00022989"/>
    </source>
</evidence>
<name>A0A7I7JYJ1_9MYCO</name>
<reference evidence="8 9" key="1">
    <citation type="journal article" date="2019" name="Emerg. Microbes Infect.">
        <title>Comprehensive subspecies identification of 175 nontuberculous mycobacteria species based on 7547 genomic profiles.</title>
        <authorList>
            <person name="Matsumoto Y."/>
            <person name="Kinjo T."/>
            <person name="Motooka D."/>
            <person name="Nabeya D."/>
            <person name="Jung N."/>
            <person name="Uechi K."/>
            <person name="Horii T."/>
            <person name="Iida T."/>
            <person name="Fujita J."/>
            <person name="Nakamura S."/>
        </authorList>
    </citation>
    <scope>NUCLEOTIDE SEQUENCE [LARGE SCALE GENOMIC DNA]</scope>
    <source>
        <strain evidence="8 9">JCM 6396</strain>
    </source>
</reference>
<keyword evidence="4" id="KW-1133">Transmembrane helix</keyword>
<dbReference type="GO" id="GO:0005886">
    <property type="term" value="C:plasma membrane"/>
    <property type="evidence" value="ECO:0007669"/>
    <property type="project" value="UniProtKB-SubCell"/>
</dbReference>
<evidence type="ECO:0000256" key="6">
    <source>
        <dbReference type="ARBA" id="ARBA00043993"/>
    </source>
</evidence>
<evidence type="ECO:0000259" key="7">
    <source>
        <dbReference type="Pfam" id="PF13515"/>
    </source>
</evidence>
<dbReference type="AlphaFoldDB" id="A0A7I7JYJ1"/>